<evidence type="ECO:0000256" key="4">
    <source>
        <dbReference type="ARBA" id="ARBA00023263"/>
    </source>
</evidence>
<evidence type="ECO:0000259" key="7">
    <source>
        <dbReference type="Pfam" id="PF22003"/>
    </source>
</evidence>
<comment type="subcellular location">
    <subcellularLocation>
        <location evidence="1">Fimbrium</location>
    </subcellularLocation>
</comment>
<dbReference type="InterPro" id="IPR054160">
    <property type="entry name" value="MrkD_recept-bd"/>
</dbReference>
<feature type="domain" description="Fimbrial-type adhesion" evidence="6">
    <location>
        <begin position="198"/>
        <end position="341"/>
    </location>
</feature>
<evidence type="ECO:0000259" key="6">
    <source>
        <dbReference type="Pfam" id="PF00419"/>
    </source>
</evidence>
<dbReference type="Proteomes" id="UP000613022">
    <property type="component" value="Unassembled WGS sequence"/>
</dbReference>
<reference evidence="8" key="1">
    <citation type="submission" date="2020-08" db="EMBL/GenBank/DDBJ databases">
        <title>Distribution of Beta-Lactamase Producing Gram-Negative Bacterial Isolates in Isabela River of Santo Domingo, Dominican Republic.</title>
        <authorList>
            <person name="Calderon V."/>
            <person name="Del Rosario C."/>
            <person name="Duarte A."/>
            <person name="Bonnelly R."/>
            <person name="Barauna R."/>
            <person name="Ramos R.T."/>
            <person name="Perdomo O.P."/>
            <person name="Rodriguez De Francisco L.E."/>
            <person name="Franco De Los Santos E.F."/>
        </authorList>
    </citation>
    <scope>NUCLEOTIDE SEQUENCE</scope>
    <source>
        <strain evidence="8">INTEC_BI4_1.1</strain>
    </source>
</reference>
<evidence type="ECO:0000256" key="2">
    <source>
        <dbReference type="ARBA" id="ARBA00006671"/>
    </source>
</evidence>
<name>A0AAW3XNS7_9ENTR</name>
<accession>A0AAW3XNS7</accession>
<organism evidence="8 9">
    <name type="scientific">Enterobacter kobei</name>
    <dbReference type="NCBI Taxonomy" id="208224"/>
    <lineage>
        <taxon>Bacteria</taxon>
        <taxon>Pseudomonadati</taxon>
        <taxon>Pseudomonadota</taxon>
        <taxon>Gammaproteobacteria</taxon>
        <taxon>Enterobacterales</taxon>
        <taxon>Enterobacteriaceae</taxon>
        <taxon>Enterobacter</taxon>
        <taxon>Enterobacter cloacae complex</taxon>
    </lineage>
</organism>
<dbReference type="Pfam" id="PF00419">
    <property type="entry name" value="Fimbrial"/>
    <property type="match status" value="1"/>
</dbReference>
<dbReference type="Pfam" id="PF22003">
    <property type="entry name" value="MrkDrd"/>
    <property type="match status" value="1"/>
</dbReference>
<comment type="caution">
    <text evidence="8">The sequence shown here is derived from an EMBL/GenBank/DDBJ whole genome shotgun (WGS) entry which is preliminary data.</text>
</comment>
<keyword evidence="3 5" id="KW-0732">Signal</keyword>
<evidence type="ECO:0000313" key="9">
    <source>
        <dbReference type="Proteomes" id="UP000613022"/>
    </source>
</evidence>
<dbReference type="GO" id="GO:0009289">
    <property type="term" value="C:pilus"/>
    <property type="evidence" value="ECO:0007669"/>
    <property type="project" value="UniProtKB-SubCell"/>
</dbReference>
<feature type="chain" id="PRO_5043330084" evidence="5">
    <location>
        <begin position="29"/>
        <end position="341"/>
    </location>
</feature>
<dbReference type="GO" id="GO:0043709">
    <property type="term" value="P:cell adhesion involved in single-species biofilm formation"/>
    <property type="evidence" value="ECO:0007669"/>
    <property type="project" value="TreeGrafter"/>
</dbReference>
<dbReference type="Gene3D" id="2.60.40.3310">
    <property type="match status" value="1"/>
</dbReference>
<protein>
    <submittedName>
        <fullName evidence="8">Fimbrial protein</fullName>
    </submittedName>
</protein>
<dbReference type="AlphaFoldDB" id="A0AAW3XNS7"/>
<keyword evidence="4" id="KW-0281">Fimbrium</keyword>
<proteinExistence type="inferred from homology"/>
<evidence type="ECO:0000256" key="1">
    <source>
        <dbReference type="ARBA" id="ARBA00004561"/>
    </source>
</evidence>
<sequence length="341" mass="35569">MKTLIKHIFRNRLLSAILLMGVSNGALATCSFMDSRFTPNDAVQLNLGSVIVQRDTPVGTVVWSSTNNTLGGRNNFIECNATGYRTQWAAGSGYAPVAYSGQTLYQSGVPGLAFRIVTPGAGTTSGRYGTGPLPRQISNVPCTSSSTWWRLCGGTWGSYQLQLVKIAPTTGSGPITTGTITRALIVGETTIFDYAIASGTVQTVACSVTNPNITVNMGTAKNTDFRGTGSTSGNTDFAIALNCDASTNINMTLTAGSAGAADSTQGVLNLDNAGAADNATGVGVQVLYNSRPVSLGTRINVARTTANGTYSIPLQARYYQTQSTVTPGKADANATFTMTYQ</sequence>
<gene>
    <name evidence="8" type="ORF">H9R40_20090</name>
</gene>
<dbReference type="EMBL" id="JACSEP010000111">
    <property type="protein sequence ID" value="MBC6325441.1"/>
    <property type="molecule type" value="Genomic_DNA"/>
</dbReference>
<feature type="signal peptide" evidence="5">
    <location>
        <begin position="1"/>
        <end position="28"/>
    </location>
</feature>
<feature type="domain" description="MrkD-like receptor binding" evidence="7">
    <location>
        <begin position="43"/>
        <end position="182"/>
    </location>
</feature>
<dbReference type="PANTHER" id="PTHR33420:SF12">
    <property type="entry name" value="FIMBRIN-LIKE PROTEIN FIMI-RELATED"/>
    <property type="match status" value="1"/>
</dbReference>
<dbReference type="InterPro" id="IPR036937">
    <property type="entry name" value="Adhesion_dom_fimbrial_sf"/>
</dbReference>
<dbReference type="InterPro" id="IPR008966">
    <property type="entry name" value="Adhesion_dom_sf"/>
</dbReference>
<dbReference type="SUPFAM" id="SSF49401">
    <property type="entry name" value="Bacterial adhesins"/>
    <property type="match status" value="1"/>
</dbReference>
<comment type="similarity">
    <text evidence="2">Belongs to the fimbrial protein family.</text>
</comment>
<dbReference type="RefSeq" id="WP_052684072.1">
    <property type="nucleotide sequence ID" value="NZ_JACSEP010000111.1"/>
</dbReference>
<evidence type="ECO:0000313" key="8">
    <source>
        <dbReference type="EMBL" id="MBC6325441.1"/>
    </source>
</evidence>
<dbReference type="InterPro" id="IPR000259">
    <property type="entry name" value="Adhesion_dom_fimbrial"/>
</dbReference>
<evidence type="ECO:0000256" key="3">
    <source>
        <dbReference type="ARBA" id="ARBA00022729"/>
    </source>
</evidence>
<dbReference type="InterPro" id="IPR050263">
    <property type="entry name" value="Bact_Fimbrial_Adh_Pro"/>
</dbReference>
<evidence type="ECO:0000256" key="5">
    <source>
        <dbReference type="SAM" id="SignalP"/>
    </source>
</evidence>
<dbReference type="PANTHER" id="PTHR33420">
    <property type="entry name" value="FIMBRIAL SUBUNIT ELFA-RELATED"/>
    <property type="match status" value="1"/>
</dbReference>
<dbReference type="Gene3D" id="2.60.40.1090">
    <property type="entry name" value="Fimbrial-type adhesion domain"/>
    <property type="match status" value="1"/>
</dbReference>